<evidence type="ECO:0000313" key="17">
    <source>
        <dbReference type="EMBL" id="CAG8701371.1"/>
    </source>
</evidence>
<organism evidence="17 18">
    <name type="scientific">Gigaspora margarita</name>
    <dbReference type="NCBI Taxonomy" id="4874"/>
    <lineage>
        <taxon>Eukaryota</taxon>
        <taxon>Fungi</taxon>
        <taxon>Fungi incertae sedis</taxon>
        <taxon>Mucoromycota</taxon>
        <taxon>Glomeromycotina</taxon>
        <taxon>Glomeromycetes</taxon>
        <taxon>Diversisporales</taxon>
        <taxon>Gigasporaceae</taxon>
        <taxon>Gigaspora</taxon>
    </lineage>
</organism>
<evidence type="ECO:0000256" key="2">
    <source>
        <dbReference type="ARBA" id="ARBA00004367"/>
    </source>
</evidence>
<keyword evidence="11" id="KW-1015">Disulfide bond</keyword>
<dbReference type="InterPro" id="IPR009011">
    <property type="entry name" value="Man6P_isomerase_rcpt-bd_dom_sf"/>
</dbReference>
<gene>
    <name evidence="17" type="ORF">GMARGA_LOCUS12144</name>
</gene>
<dbReference type="InterPro" id="IPR045149">
    <property type="entry name" value="OS-9-like"/>
</dbReference>
<dbReference type="PROSITE" id="PS51914">
    <property type="entry name" value="MRH"/>
    <property type="match status" value="1"/>
</dbReference>
<dbReference type="Gene3D" id="2.70.130.10">
    <property type="entry name" value="Mannose-6-phosphate receptor binding domain"/>
    <property type="match status" value="1"/>
</dbReference>
<protein>
    <recommendedName>
        <fullName evidence="4">Protein OS-9 homolog</fullName>
    </recommendedName>
</protein>
<evidence type="ECO:0000256" key="9">
    <source>
        <dbReference type="ARBA" id="ARBA00022833"/>
    </source>
</evidence>
<feature type="region of interest" description="Disordered" evidence="14">
    <location>
        <begin position="351"/>
        <end position="372"/>
    </location>
</feature>
<dbReference type="PANTHER" id="PTHR15414">
    <property type="entry name" value="OS-9-RELATED"/>
    <property type="match status" value="1"/>
</dbReference>
<comment type="subcellular location">
    <subcellularLocation>
        <location evidence="2">Endoplasmic reticulum membrane</location>
        <topology evidence="2">Peripheral membrane protein</topology>
        <orientation evidence="2">Lumenal side</orientation>
    </subcellularLocation>
    <subcellularLocation>
        <location evidence="1">Nucleus</location>
    </subcellularLocation>
</comment>
<evidence type="ECO:0000256" key="12">
    <source>
        <dbReference type="ARBA" id="ARBA00023242"/>
    </source>
</evidence>
<dbReference type="PROSITE" id="PS51084">
    <property type="entry name" value="HIT_2"/>
    <property type="match status" value="1"/>
</dbReference>
<reference evidence="17 18" key="1">
    <citation type="submission" date="2021-06" db="EMBL/GenBank/DDBJ databases">
        <authorList>
            <person name="Kallberg Y."/>
            <person name="Tangrot J."/>
            <person name="Rosling A."/>
        </authorList>
    </citation>
    <scope>NUCLEOTIDE SEQUENCE [LARGE SCALE GENOMIC DNA]</scope>
    <source>
        <strain evidence="17 18">120-4 pot B 10/14</strain>
    </source>
</reference>
<comment type="caution">
    <text evidence="13">Lacks conserved residue(s) required for the propagation of feature annotation.</text>
</comment>
<keyword evidence="9" id="KW-0862">Zinc</keyword>
<evidence type="ECO:0000256" key="3">
    <source>
        <dbReference type="ARBA" id="ARBA00009918"/>
    </source>
</evidence>
<comment type="similarity">
    <text evidence="3">Belongs to the OS-9 family.</text>
</comment>
<feature type="domain" description="MRH" evidence="16">
    <location>
        <begin position="143"/>
        <end position="274"/>
    </location>
</feature>
<name>A0ABN7UYA4_GIGMA</name>
<keyword evidence="6" id="KW-0732">Signal</keyword>
<dbReference type="SUPFAM" id="SSF54197">
    <property type="entry name" value="HIT-like"/>
    <property type="match status" value="1"/>
</dbReference>
<evidence type="ECO:0000256" key="7">
    <source>
        <dbReference type="ARBA" id="ARBA00022734"/>
    </source>
</evidence>
<keyword evidence="7" id="KW-0430">Lectin</keyword>
<accession>A0ABN7UYA4</accession>
<evidence type="ECO:0000256" key="8">
    <source>
        <dbReference type="ARBA" id="ARBA00022824"/>
    </source>
</evidence>
<sequence length="944" mass="108434">MTCLKIRKQITYIILGAFALLLSEQLARAYSISWVYDDLVAHPQYRIVLSQKQIPNSSLENFVFDEVQSENSIVPSVSKDTSDEGAESKLTSILMRSASGQPYLCQIPFVDNVTAVEEDKLEENRDDVDLMKKGLPLLEPMKQTCLIYQHGWWTYEYCHLSRLRQYHIQPGLDERKPLFILGEYASRLATLPPSNKDSDDQKNSLGTDLQTGRGKKYLVQRWGGGSICDLTGKPRQVEIQFHCNLQSGDSIAVVKEMYTCHYLLIVHTPRLCNDPAFLSKSSFKVNPIECRRVVSDEKYERNLAAKEPKSLESSPQEMDSSTKKENEADKVENDVKAEKLAAIANKLASQLKKKPTGLEDSDSTAEGEKDSTSGIKIYFMHEGGRFEEIDSSGLKNDDGNEIKDSEIFEIILETANSMSKNKDNALNEGHGSQSYQAHLNQLYEEDDSETNESVRMYNVEKYSTKTDFKNDSKIKDAKKSSDNNIIKLGFPSLSTTIGQIPIEEAIHIAFEVIKEFLNSHKNDLDFQLILIDQDDQILNVFESEWEKFKDGEESRFQMKLGKFTEVIIEFEIGYIVNESTWRLKPDTTPLSKSLYEVIGSKLFEEIKRLYPKPGIMGEAYPVPIPSDNEFWKKGVKQIIYIISPNMNPSRPDPVSLEVAKNALKESYQSMLNAFWALKNGQQYIPKEQQSKDKSAFDVMMNSARNFSSTPKIKTKSSSSTHKWLNVLLPYCEQPEIFSNKIVYYYDDDIVIIWDKYPKAKIHLLVMPRQKIDSIEDLRKQDLNLIEVLKRKGQQIIDHFKENDPNLVFRMGFHAIPNFISSTLSTKKHWNSFTTSFFKDIEEIEMLLKEKGQIKFDKDYYGSLLKSPLNCHLCDAKEIKSIPTLKKHLEEHLNKSVINFILSPFSSFALMPISLKHQFELMQLNFFNKFLVFQDYLSTNYEVRI</sequence>
<evidence type="ECO:0000313" key="18">
    <source>
        <dbReference type="Proteomes" id="UP000789901"/>
    </source>
</evidence>
<dbReference type="InterPro" id="IPR012913">
    <property type="entry name" value="OS9-like_dom"/>
</dbReference>
<dbReference type="PANTHER" id="PTHR15414:SF0">
    <property type="entry name" value="ENDOPLASMIC RETICULUM LECTIN 1"/>
    <property type="match status" value="1"/>
</dbReference>
<keyword evidence="18" id="KW-1185">Reference proteome</keyword>
<dbReference type="InterPro" id="IPR011146">
    <property type="entry name" value="HIT-like"/>
</dbReference>
<evidence type="ECO:0000259" key="15">
    <source>
        <dbReference type="PROSITE" id="PS51084"/>
    </source>
</evidence>
<keyword evidence="5" id="KW-0479">Metal-binding</keyword>
<dbReference type="Gene3D" id="3.40.220.10">
    <property type="entry name" value="Leucine Aminopeptidase, subunit E, domain 1"/>
    <property type="match status" value="1"/>
</dbReference>
<evidence type="ECO:0000256" key="6">
    <source>
        <dbReference type="ARBA" id="ARBA00022729"/>
    </source>
</evidence>
<dbReference type="Gene3D" id="3.30.428.10">
    <property type="entry name" value="HIT-like"/>
    <property type="match status" value="1"/>
</dbReference>
<evidence type="ECO:0000256" key="11">
    <source>
        <dbReference type="ARBA" id="ARBA00023157"/>
    </source>
</evidence>
<evidence type="ECO:0000256" key="4">
    <source>
        <dbReference type="ARBA" id="ARBA00018727"/>
    </source>
</evidence>
<feature type="domain" description="HIT" evidence="15">
    <location>
        <begin position="729"/>
        <end position="842"/>
    </location>
</feature>
<dbReference type="SUPFAM" id="SSF52949">
    <property type="entry name" value="Macro domain-like"/>
    <property type="match status" value="1"/>
</dbReference>
<feature type="compositionally biased region" description="Basic and acidic residues" evidence="14">
    <location>
        <begin position="301"/>
        <end position="310"/>
    </location>
</feature>
<evidence type="ECO:0000256" key="5">
    <source>
        <dbReference type="ARBA" id="ARBA00022723"/>
    </source>
</evidence>
<keyword evidence="12" id="KW-0539">Nucleus</keyword>
<dbReference type="InterPro" id="IPR036265">
    <property type="entry name" value="HIT-like_sf"/>
</dbReference>
<feature type="compositionally biased region" description="Basic and acidic residues" evidence="14">
    <location>
        <begin position="320"/>
        <end position="332"/>
    </location>
</feature>
<keyword evidence="10" id="KW-0238">DNA-binding</keyword>
<evidence type="ECO:0000256" key="13">
    <source>
        <dbReference type="PROSITE-ProRule" id="PRU00464"/>
    </source>
</evidence>
<dbReference type="EMBL" id="CAJVQB010007334">
    <property type="protein sequence ID" value="CAG8701371.1"/>
    <property type="molecule type" value="Genomic_DNA"/>
</dbReference>
<evidence type="ECO:0000256" key="10">
    <source>
        <dbReference type="ARBA" id="ARBA00023125"/>
    </source>
</evidence>
<dbReference type="Pfam" id="PF07915">
    <property type="entry name" value="PRKCSH"/>
    <property type="match status" value="1"/>
</dbReference>
<dbReference type="SUPFAM" id="SSF50911">
    <property type="entry name" value="Mannose 6-phosphate receptor domain"/>
    <property type="match status" value="1"/>
</dbReference>
<evidence type="ECO:0000256" key="1">
    <source>
        <dbReference type="ARBA" id="ARBA00004123"/>
    </source>
</evidence>
<comment type="caution">
    <text evidence="17">The sequence shown here is derived from an EMBL/GenBank/DDBJ whole genome shotgun (WGS) entry which is preliminary data.</text>
</comment>
<dbReference type="Proteomes" id="UP000789901">
    <property type="component" value="Unassembled WGS sequence"/>
</dbReference>
<dbReference type="InterPro" id="IPR032566">
    <property type="entry name" value="Znf-C2HE"/>
</dbReference>
<evidence type="ECO:0000259" key="16">
    <source>
        <dbReference type="PROSITE" id="PS51914"/>
    </source>
</evidence>
<keyword evidence="8" id="KW-0256">Endoplasmic reticulum</keyword>
<proteinExistence type="inferred from homology"/>
<dbReference type="InterPro" id="IPR044865">
    <property type="entry name" value="MRH_dom"/>
</dbReference>
<dbReference type="Pfam" id="PF16278">
    <property type="entry name" value="zf-C2HE"/>
    <property type="match status" value="1"/>
</dbReference>
<dbReference type="Pfam" id="PF11969">
    <property type="entry name" value="DcpS_C"/>
    <property type="match status" value="1"/>
</dbReference>
<dbReference type="InterPro" id="IPR043472">
    <property type="entry name" value="Macro_dom-like"/>
</dbReference>
<evidence type="ECO:0000256" key="14">
    <source>
        <dbReference type="SAM" id="MobiDB-lite"/>
    </source>
</evidence>
<feature type="region of interest" description="Disordered" evidence="14">
    <location>
        <begin position="301"/>
        <end position="332"/>
    </location>
</feature>